<comment type="caution">
    <text evidence="1">The sequence shown here is derived from an EMBL/GenBank/DDBJ whole genome shotgun (WGS) entry which is preliminary data.</text>
</comment>
<accession>A0A1G2GS67</accession>
<dbReference type="EMBL" id="MHNW01000033">
    <property type="protein sequence ID" value="OGZ53036.1"/>
    <property type="molecule type" value="Genomic_DNA"/>
</dbReference>
<sequence length="84" mass="9906">MTRFVDVSHGNYQDMDGITLMRHQAMWTICAAIYDIFIANDSSEADEDEYRKREESDSWLQMYQEANEVAMEERIKPFGYSPNL</sequence>
<reference evidence="1 2" key="1">
    <citation type="journal article" date="2016" name="Nat. Commun.">
        <title>Thousands of microbial genomes shed light on interconnected biogeochemical processes in an aquifer system.</title>
        <authorList>
            <person name="Anantharaman K."/>
            <person name="Brown C.T."/>
            <person name="Hug L.A."/>
            <person name="Sharon I."/>
            <person name="Castelle C.J."/>
            <person name="Probst A.J."/>
            <person name="Thomas B.C."/>
            <person name="Singh A."/>
            <person name="Wilkins M.J."/>
            <person name="Karaoz U."/>
            <person name="Brodie E.L."/>
            <person name="Williams K.H."/>
            <person name="Hubbard S.S."/>
            <person name="Banfield J.F."/>
        </authorList>
    </citation>
    <scope>NUCLEOTIDE SEQUENCE [LARGE SCALE GENOMIC DNA]</scope>
</reference>
<gene>
    <name evidence="1" type="ORF">A3B25_00455</name>
</gene>
<dbReference type="AlphaFoldDB" id="A0A1G2GS67"/>
<evidence type="ECO:0000313" key="1">
    <source>
        <dbReference type="EMBL" id="OGZ53036.1"/>
    </source>
</evidence>
<organism evidence="1 2">
    <name type="scientific">Candidatus Ryanbacteria bacterium RIFCSPLOWO2_01_FULL_48_26</name>
    <dbReference type="NCBI Taxonomy" id="1802126"/>
    <lineage>
        <taxon>Bacteria</taxon>
        <taxon>Candidatus Ryaniibacteriota</taxon>
    </lineage>
</organism>
<proteinExistence type="predicted"/>
<protein>
    <submittedName>
        <fullName evidence="1">Uncharacterized protein</fullName>
    </submittedName>
</protein>
<name>A0A1G2GS67_9BACT</name>
<dbReference type="STRING" id="1802126.A3B25_00455"/>
<dbReference type="Proteomes" id="UP000179106">
    <property type="component" value="Unassembled WGS sequence"/>
</dbReference>
<evidence type="ECO:0000313" key="2">
    <source>
        <dbReference type="Proteomes" id="UP000179106"/>
    </source>
</evidence>